<protein>
    <recommendedName>
        <fullName evidence="4">DUF2380 domain-containing protein</fullName>
    </recommendedName>
</protein>
<dbReference type="Pfam" id="PF11684">
    <property type="entry name" value="DUF3280"/>
    <property type="match status" value="1"/>
</dbReference>
<dbReference type="InterPro" id="IPR021698">
    <property type="entry name" value="DUF3280"/>
</dbReference>
<evidence type="ECO:0000313" key="3">
    <source>
        <dbReference type="Proteomes" id="UP000528964"/>
    </source>
</evidence>
<keyword evidence="1" id="KW-0732">Signal</keyword>
<accession>A0A7W6D7G4</accession>
<sequence>MINLSGRTLRRGSRAAKLLAAAALAALLGGAPLGGAFAESAGPVPIALLGVKMQNDHAEWIPTSDAERDRIRKLEETFRTMLEQSGRYTFKPIDPSMRAQIDQDQALGSCAGCELRYGKAAGAREVAWIEVQKVSELILNLNVYMADVETGKRIFGKSVDLRGNSDESWRHAIRYLVKNYLLPSAKS</sequence>
<gene>
    <name evidence="2" type="ORF">GGR24_003265</name>
</gene>
<evidence type="ECO:0000313" key="2">
    <source>
        <dbReference type="EMBL" id="MBB3974578.1"/>
    </source>
</evidence>
<keyword evidence="3" id="KW-1185">Reference proteome</keyword>
<name>A0A7W6D7G4_9HYPH</name>
<evidence type="ECO:0000256" key="1">
    <source>
        <dbReference type="SAM" id="SignalP"/>
    </source>
</evidence>
<dbReference type="EMBL" id="JACIDR010000007">
    <property type="protein sequence ID" value="MBB3974578.1"/>
    <property type="molecule type" value="Genomic_DNA"/>
</dbReference>
<proteinExistence type="predicted"/>
<evidence type="ECO:0008006" key="4">
    <source>
        <dbReference type="Google" id="ProtNLM"/>
    </source>
</evidence>
<reference evidence="2 3" key="1">
    <citation type="submission" date="2020-08" db="EMBL/GenBank/DDBJ databases">
        <title>Genomic Encyclopedia of Type Strains, Phase IV (KMG-IV): sequencing the most valuable type-strain genomes for metagenomic binning, comparative biology and taxonomic classification.</title>
        <authorList>
            <person name="Goeker M."/>
        </authorList>
    </citation>
    <scope>NUCLEOTIDE SEQUENCE [LARGE SCALE GENOMIC DNA]</scope>
    <source>
        <strain evidence="2 3">DSM 25481</strain>
    </source>
</reference>
<dbReference type="AlphaFoldDB" id="A0A7W6D7G4"/>
<feature type="chain" id="PRO_5031122872" description="DUF2380 domain-containing protein" evidence="1">
    <location>
        <begin position="39"/>
        <end position="187"/>
    </location>
</feature>
<comment type="caution">
    <text evidence="2">The sequence shown here is derived from an EMBL/GenBank/DDBJ whole genome shotgun (WGS) entry which is preliminary data.</text>
</comment>
<dbReference type="RefSeq" id="WP_183396434.1">
    <property type="nucleotide sequence ID" value="NZ_JACIDR010000007.1"/>
</dbReference>
<feature type="signal peptide" evidence="1">
    <location>
        <begin position="1"/>
        <end position="38"/>
    </location>
</feature>
<organism evidence="2 3">
    <name type="scientific">Hansschlegelia beijingensis</name>
    <dbReference type="NCBI Taxonomy" id="1133344"/>
    <lineage>
        <taxon>Bacteria</taxon>
        <taxon>Pseudomonadati</taxon>
        <taxon>Pseudomonadota</taxon>
        <taxon>Alphaproteobacteria</taxon>
        <taxon>Hyphomicrobiales</taxon>
        <taxon>Methylopilaceae</taxon>
        <taxon>Hansschlegelia</taxon>
    </lineage>
</organism>
<dbReference type="Proteomes" id="UP000528964">
    <property type="component" value="Unassembled WGS sequence"/>
</dbReference>